<dbReference type="Gene3D" id="2.60.120.330">
    <property type="entry name" value="B-lactam Antibiotic, Isopenicillin N Synthase, Chain"/>
    <property type="match status" value="1"/>
</dbReference>
<comment type="caution">
    <text evidence="2">The sequence shown here is derived from an EMBL/GenBank/DDBJ whole genome shotgun (WGS) entry which is preliminary data.</text>
</comment>
<gene>
    <name evidence="2" type="ORF">DPV69_12565</name>
</gene>
<dbReference type="Pfam" id="PF05118">
    <property type="entry name" value="Asp_Arg_Hydrox"/>
    <property type="match status" value="1"/>
</dbReference>
<organism evidence="2 3">
    <name type="scientific">Pedobacter chitinilyticus</name>
    <dbReference type="NCBI Taxonomy" id="2233776"/>
    <lineage>
        <taxon>Bacteria</taxon>
        <taxon>Pseudomonadati</taxon>
        <taxon>Bacteroidota</taxon>
        <taxon>Sphingobacteriia</taxon>
        <taxon>Sphingobacteriales</taxon>
        <taxon>Sphingobacteriaceae</taxon>
        <taxon>Pedobacter</taxon>
    </lineage>
</organism>
<dbReference type="Proteomes" id="UP000284120">
    <property type="component" value="Unassembled WGS sequence"/>
</dbReference>
<sequence length="230" mass="26552">MASSHLKLALTYDVQQLRRELKHCLGKQWPLHFNNFDYEGDWRSISLRSASGNMDDIFAHSGDMSYVDTPLMAEVDYIRSVVDSWKCEKESVRLLALSPGSVIKPHKDRGCSYLDGSFRIHIPILTNKSVLFTVDGKELFLDEGTCWYMDFGKTHHIENRGETNRVHLIMDCIRNEWTDALFAKNAYDFELDPVEKEQEKATRALMIAELEKMDTDVARTLIAQMKNEKV</sequence>
<dbReference type="OrthoDB" id="1441538at2"/>
<protein>
    <submittedName>
        <fullName evidence="2">Aspartyl/asparaginyl beta-hydroxylase domain-containing protein</fullName>
    </submittedName>
</protein>
<feature type="domain" description="Aspartyl/asparaginy/proline hydroxylase" evidence="1">
    <location>
        <begin position="14"/>
        <end position="174"/>
    </location>
</feature>
<dbReference type="EMBL" id="SAYW01000003">
    <property type="protein sequence ID" value="RWU07804.1"/>
    <property type="molecule type" value="Genomic_DNA"/>
</dbReference>
<accession>A0A3S3QFX6</accession>
<name>A0A3S3QFX6_9SPHI</name>
<evidence type="ECO:0000313" key="3">
    <source>
        <dbReference type="Proteomes" id="UP000284120"/>
    </source>
</evidence>
<dbReference type="InterPro" id="IPR027443">
    <property type="entry name" value="IPNS-like_sf"/>
</dbReference>
<proteinExistence type="predicted"/>
<keyword evidence="3" id="KW-1185">Reference proteome</keyword>
<reference evidence="2 3" key="1">
    <citation type="submission" date="2018-06" db="EMBL/GenBank/DDBJ databases">
        <title>Pedobacter endophyticus sp. nov., an endophytic bacterium isolated from a leaf of Triticum aestivum.</title>
        <authorList>
            <person name="Zhang L."/>
        </authorList>
    </citation>
    <scope>NUCLEOTIDE SEQUENCE [LARGE SCALE GENOMIC DNA]</scope>
    <source>
        <strain evidence="2 3">CM134L-2</strain>
    </source>
</reference>
<dbReference type="RefSeq" id="WP_113647711.1">
    <property type="nucleotide sequence ID" value="NZ_QMHN01000003.1"/>
</dbReference>
<dbReference type="AlphaFoldDB" id="A0A3S3QFX6"/>
<dbReference type="InterPro" id="IPR007803">
    <property type="entry name" value="Asp/Arg/Pro-Hydrxlase"/>
</dbReference>
<evidence type="ECO:0000259" key="1">
    <source>
        <dbReference type="Pfam" id="PF05118"/>
    </source>
</evidence>
<dbReference type="SUPFAM" id="SSF51197">
    <property type="entry name" value="Clavaminate synthase-like"/>
    <property type="match status" value="1"/>
</dbReference>
<evidence type="ECO:0000313" key="2">
    <source>
        <dbReference type="EMBL" id="RWU07804.1"/>
    </source>
</evidence>